<dbReference type="PANTHER" id="PTHR46314">
    <property type="entry name" value="SOLUTE CARRIER FAMILY 25 MEMBER 44"/>
    <property type="match status" value="1"/>
</dbReference>
<dbReference type="Gene3D" id="1.50.40.10">
    <property type="entry name" value="Mitochondrial carrier domain"/>
    <property type="match status" value="2"/>
</dbReference>
<dbReference type="PROSITE" id="PS50920">
    <property type="entry name" value="SOLCAR"/>
    <property type="match status" value="2"/>
</dbReference>
<evidence type="ECO:0000256" key="6">
    <source>
        <dbReference type="ARBA" id="ARBA00023136"/>
    </source>
</evidence>
<keyword evidence="3 8" id="KW-0813">Transport</keyword>
<evidence type="ECO:0008006" key="11">
    <source>
        <dbReference type="Google" id="ProtNLM"/>
    </source>
</evidence>
<dbReference type="GO" id="GO:0016020">
    <property type="term" value="C:membrane"/>
    <property type="evidence" value="ECO:0007669"/>
    <property type="project" value="UniProtKB-SubCell"/>
</dbReference>
<dbReference type="SUPFAM" id="SSF103506">
    <property type="entry name" value="Mitochondrial carrier"/>
    <property type="match status" value="1"/>
</dbReference>
<protein>
    <recommendedName>
        <fullName evidence="11">Solute carrier family 25 member 44</fullName>
    </recommendedName>
</protein>
<dbReference type="InterPro" id="IPR023395">
    <property type="entry name" value="MCP_dom_sf"/>
</dbReference>
<dbReference type="GO" id="GO:0009083">
    <property type="term" value="P:branched-chain amino acid catabolic process"/>
    <property type="evidence" value="ECO:0007669"/>
    <property type="project" value="InterPro"/>
</dbReference>
<dbReference type="InterPro" id="IPR042164">
    <property type="entry name" value="SLC25A44"/>
</dbReference>
<feature type="repeat" description="Solcar" evidence="7">
    <location>
        <begin position="114"/>
        <end position="219"/>
    </location>
</feature>
<dbReference type="AlphaFoldDB" id="A0AAD9NZS1"/>
<sequence length="327" mass="36508">MATLSCDTETSGIRVIELHMMDKRKYFSLAALSGFCIRGLLYPVSLIRTRLQLQRQHSIYNGTFDAFVKILRNEGARGLYKGFWVSNLMIASQLTYVATYESVRQVLARYEVSNTKVKSFVAGGCASLMGQTFMVPVDIVAQHLQMLGRSGVGRMKRLDPLDIPADAMKTRFGPVQAIVGLVYKQHGLRGFYKGYFASLAVYAPNSALWWFFYDIYCGKLSDHAPDWMPRLALQCTAAPLSGLSSSIITNPMDAIRARIQVENSTFLETAGTLWREEHLGIFTKGLSARKKTKREMDGLRPKEHAGIADHPGECPGQYILEIKNSGC</sequence>
<dbReference type="Proteomes" id="UP001209878">
    <property type="component" value="Unassembled WGS sequence"/>
</dbReference>
<keyword evidence="4 7" id="KW-0812">Transmembrane</keyword>
<feature type="repeat" description="Solcar" evidence="7">
    <location>
        <begin position="21"/>
        <end position="106"/>
    </location>
</feature>
<evidence type="ECO:0000256" key="2">
    <source>
        <dbReference type="ARBA" id="ARBA00006375"/>
    </source>
</evidence>
<evidence type="ECO:0000256" key="7">
    <source>
        <dbReference type="PROSITE-ProRule" id="PRU00282"/>
    </source>
</evidence>
<accession>A0AAD9NZS1</accession>
<dbReference type="EMBL" id="JAODUO010000234">
    <property type="protein sequence ID" value="KAK2185475.1"/>
    <property type="molecule type" value="Genomic_DNA"/>
</dbReference>
<evidence type="ECO:0000313" key="9">
    <source>
        <dbReference type="EMBL" id="KAK2185475.1"/>
    </source>
</evidence>
<comment type="caution">
    <text evidence="9">The sequence shown here is derived from an EMBL/GenBank/DDBJ whole genome shotgun (WGS) entry which is preliminary data.</text>
</comment>
<comment type="similarity">
    <text evidence="2 8">Belongs to the mitochondrial carrier (TC 2.A.29) family.</text>
</comment>
<reference evidence="9" key="1">
    <citation type="journal article" date="2023" name="Mol. Biol. Evol.">
        <title>Third-Generation Sequencing Reveals the Adaptive Role of the Epigenome in Three Deep-Sea Polychaetes.</title>
        <authorList>
            <person name="Perez M."/>
            <person name="Aroh O."/>
            <person name="Sun Y."/>
            <person name="Lan Y."/>
            <person name="Juniper S.K."/>
            <person name="Young C.R."/>
            <person name="Angers B."/>
            <person name="Qian P.Y."/>
        </authorList>
    </citation>
    <scope>NUCLEOTIDE SEQUENCE</scope>
    <source>
        <strain evidence="9">R07B-5</strain>
    </source>
</reference>
<evidence type="ECO:0000256" key="1">
    <source>
        <dbReference type="ARBA" id="ARBA00004141"/>
    </source>
</evidence>
<keyword evidence="10" id="KW-1185">Reference proteome</keyword>
<name>A0AAD9NZS1_RIDPI</name>
<proteinExistence type="inferred from homology"/>
<keyword evidence="6 7" id="KW-0472">Membrane</keyword>
<gene>
    <name evidence="9" type="ORF">NP493_235g03068</name>
</gene>
<dbReference type="GO" id="GO:0015658">
    <property type="term" value="F:branched-chain amino acid transmembrane transporter activity"/>
    <property type="evidence" value="ECO:0007669"/>
    <property type="project" value="InterPro"/>
</dbReference>
<comment type="subcellular location">
    <subcellularLocation>
        <location evidence="1">Membrane</location>
        <topology evidence="1">Multi-pass membrane protein</topology>
    </subcellularLocation>
</comment>
<organism evidence="9 10">
    <name type="scientific">Ridgeia piscesae</name>
    <name type="common">Tubeworm</name>
    <dbReference type="NCBI Taxonomy" id="27915"/>
    <lineage>
        <taxon>Eukaryota</taxon>
        <taxon>Metazoa</taxon>
        <taxon>Spiralia</taxon>
        <taxon>Lophotrochozoa</taxon>
        <taxon>Annelida</taxon>
        <taxon>Polychaeta</taxon>
        <taxon>Sedentaria</taxon>
        <taxon>Canalipalpata</taxon>
        <taxon>Sabellida</taxon>
        <taxon>Siboglinidae</taxon>
        <taxon>Ridgeia</taxon>
    </lineage>
</organism>
<evidence type="ECO:0000256" key="5">
    <source>
        <dbReference type="ARBA" id="ARBA00022737"/>
    </source>
</evidence>
<dbReference type="PRINTS" id="PR00926">
    <property type="entry name" value="MITOCARRIER"/>
</dbReference>
<dbReference type="GO" id="GO:0005739">
    <property type="term" value="C:mitochondrion"/>
    <property type="evidence" value="ECO:0007669"/>
    <property type="project" value="InterPro"/>
</dbReference>
<evidence type="ECO:0000313" key="10">
    <source>
        <dbReference type="Proteomes" id="UP001209878"/>
    </source>
</evidence>
<dbReference type="Pfam" id="PF00153">
    <property type="entry name" value="Mito_carr"/>
    <property type="match status" value="2"/>
</dbReference>
<dbReference type="InterPro" id="IPR018108">
    <property type="entry name" value="MCP_transmembrane"/>
</dbReference>
<evidence type="ECO:0000256" key="4">
    <source>
        <dbReference type="ARBA" id="ARBA00022692"/>
    </source>
</evidence>
<dbReference type="InterPro" id="IPR002067">
    <property type="entry name" value="MCP"/>
</dbReference>
<dbReference type="PANTHER" id="PTHR46314:SF2">
    <property type="entry name" value="SOLUTE CARRIER FAMILY 25 MEMBER 44"/>
    <property type="match status" value="1"/>
</dbReference>
<keyword evidence="5" id="KW-0677">Repeat</keyword>
<evidence type="ECO:0000256" key="3">
    <source>
        <dbReference type="ARBA" id="ARBA00022448"/>
    </source>
</evidence>
<evidence type="ECO:0000256" key="8">
    <source>
        <dbReference type="RuleBase" id="RU000488"/>
    </source>
</evidence>